<dbReference type="GO" id="GO:0005737">
    <property type="term" value="C:cytoplasm"/>
    <property type="evidence" value="ECO:0007669"/>
    <property type="project" value="TreeGrafter"/>
</dbReference>
<feature type="domain" description="Dihydroorotase catalytic" evidence="2">
    <location>
        <begin position="57"/>
        <end position="238"/>
    </location>
</feature>
<dbReference type="Pfam" id="PF12890">
    <property type="entry name" value="DHOase"/>
    <property type="match status" value="1"/>
</dbReference>
<dbReference type="InterPro" id="IPR032466">
    <property type="entry name" value="Metal_Hydrolase"/>
</dbReference>
<evidence type="ECO:0000313" key="3">
    <source>
        <dbReference type="EMBL" id="RFM25639.1"/>
    </source>
</evidence>
<evidence type="ECO:0000259" key="2">
    <source>
        <dbReference type="Pfam" id="PF12890"/>
    </source>
</evidence>
<gene>
    <name evidence="3" type="ORF">DXN05_24030</name>
</gene>
<evidence type="ECO:0000313" key="4">
    <source>
        <dbReference type="Proteomes" id="UP000261284"/>
    </source>
</evidence>
<evidence type="ECO:0000256" key="1">
    <source>
        <dbReference type="ARBA" id="ARBA00022975"/>
    </source>
</evidence>
<dbReference type="SUPFAM" id="SSF51338">
    <property type="entry name" value="Composite domain of metallo-dependent hydrolases"/>
    <property type="match status" value="1"/>
</dbReference>
<dbReference type="GO" id="GO:0006221">
    <property type="term" value="P:pyrimidine nucleotide biosynthetic process"/>
    <property type="evidence" value="ECO:0007669"/>
    <property type="project" value="UniProtKB-KW"/>
</dbReference>
<reference evidence="3 4" key="1">
    <citation type="submission" date="2018-08" db="EMBL/GenBank/DDBJ databases">
        <title>Chitinophagaceae sp. K23C18032701, a novel bacterium isolated from forest soil.</title>
        <authorList>
            <person name="Wang C."/>
        </authorList>
    </citation>
    <scope>NUCLEOTIDE SEQUENCE [LARGE SCALE GENOMIC DNA]</scope>
    <source>
        <strain evidence="3 4">K23C18032701</strain>
    </source>
</reference>
<name>A0A3E1NC92_9BACT</name>
<dbReference type="GO" id="GO:0046872">
    <property type="term" value="F:metal ion binding"/>
    <property type="evidence" value="ECO:0007669"/>
    <property type="project" value="InterPro"/>
</dbReference>
<dbReference type="InterPro" id="IPR024403">
    <property type="entry name" value="DHOase_cat"/>
</dbReference>
<dbReference type="Gene3D" id="2.30.40.10">
    <property type="entry name" value="Urease, subunit C, domain 1"/>
    <property type="match status" value="1"/>
</dbReference>
<sequence length="422" mass="44934">MNILLRQVLIADASSPLNGQTQDILIEQGVITAIEPSIAAKDGVQEISAAGLTASAGWVDLFAHLCDPGIEYRETLESGAAAAAAGGYTEVFVLPNTQPVVHNKTQVEYIVQKSNALPVTLRPLGAVTKGIEGKELAEMYDMQNSGAIAFSDGIYPVQSPGLLLKALQYVKAFNGVVIQVPADDSIGKYGLMHEGIISTQLGLPGIPALAEELMVHRDIELLRYTGSQLHITGVSTENSLRMIAAAKAEGLQITCSATPYHVSFCDEDLQTYDTNLKVTPPLRSRADMLALREAVKSGVVDCIASHHIPQNWDHKTCEFEYAKAGMAGLQTAFAAVLTAIPGLSAERIAQLFGGNARSVFALEPATVQKGATANITLFSTGGSTTLSKQNNKSKSYNTPFLDKALKGQVIGIIHKGQLHLNK</sequence>
<dbReference type="SUPFAM" id="SSF51556">
    <property type="entry name" value="Metallo-dependent hydrolases"/>
    <property type="match status" value="1"/>
</dbReference>
<dbReference type="InterPro" id="IPR011059">
    <property type="entry name" value="Metal-dep_hydrolase_composite"/>
</dbReference>
<keyword evidence="4" id="KW-1185">Reference proteome</keyword>
<dbReference type="AlphaFoldDB" id="A0A3E1NC92"/>
<protein>
    <submittedName>
        <fullName evidence="3">Dihydroorotase</fullName>
    </submittedName>
</protein>
<proteinExistence type="predicted"/>
<dbReference type="EMBL" id="QTJU01000018">
    <property type="protein sequence ID" value="RFM25639.1"/>
    <property type="molecule type" value="Genomic_DNA"/>
</dbReference>
<dbReference type="GO" id="GO:0004151">
    <property type="term" value="F:dihydroorotase activity"/>
    <property type="evidence" value="ECO:0007669"/>
    <property type="project" value="InterPro"/>
</dbReference>
<dbReference type="GO" id="GO:0006145">
    <property type="term" value="P:purine nucleobase catabolic process"/>
    <property type="evidence" value="ECO:0007669"/>
    <property type="project" value="TreeGrafter"/>
</dbReference>
<dbReference type="PANTHER" id="PTHR43668">
    <property type="entry name" value="ALLANTOINASE"/>
    <property type="match status" value="1"/>
</dbReference>
<comment type="caution">
    <text evidence="3">The sequence shown here is derived from an EMBL/GenBank/DDBJ whole genome shotgun (WGS) entry which is preliminary data.</text>
</comment>
<keyword evidence="1" id="KW-0665">Pyrimidine biosynthesis</keyword>
<accession>A0A3E1NC92</accession>
<dbReference type="OrthoDB" id="9765462at2"/>
<dbReference type="NCBIfam" id="TIGR00857">
    <property type="entry name" value="pyrC_multi"/>
    <property type="match status" value="1"/>
</dbReference>
<dbReference type="InterPro" id="IPR050138">
    <property type="entry name" value="DHOase/Allantoinase_Hydrolase"/>
</dbReference>
<dbReference type="RefSeq" id="WP_116849893.1">
    <property type="nucleotide sequence ID" value="NZ_QTJU01000018.1"/>
</dbReference>
<organism evidence="3 4">
    <name type="scientific">Deminuibacter soli</name>
    <dbReference type="NCBI Taxonomy" id="2291815"/>
    <lineage>
        <taxon>Bacteria</taxon>
        <taxon>Pseudomonadati</taxon>
        <taxon>Bacteroidota</taxon>
        <taxon>Chitinophagia</taxon>
        <taxon>Chitinophagales</taxon>
        <taxon>Chitinophagaceae</taxon>
        <taxon>Deminuibacter</taxon>
    </lineage>
</organism>
<dbReference type="CDD" id="cd01317">
    <property type="entry name" value="DHOase_IIa"/>
    <property type="match status" value="1"/>
</dbReference>
<dbReference type="Proteomes" id="UP000261284">
    <property type="component" value="Unassembled WGS sequence"/>
</dbReference>
<dbReference type="InterPro" id="IPR004722">
    <property type="entry name" value="DHOase"/>
</dbReference>
<dbReference type="Gene3D" id="3.20.20.140">
    <property type="entry name" value="Metal-dependent hydrolases"/>
    <property type="match status" value="1"/>
</dbReference>
<dbReference type="PANTHER" id="PTHR43668:SF2">
    <property type="entry name" value="ALLANTOINASE"/>
    <property type="match status" value="1"/>
</dbReference>
<dbReference type="GO" id="GO:0004038">
    <property type="term" value="F:allantoinase activity"/>
    <property type="evidence" value="ECO:0007669"/>
    <property type="project" value="TreeGrafter"/>
</dbReference>